<evidence type="ECO:0000313" key="2">
    <source>
        <dbReference type="Proteomes" id="UP001066276"/>
    </source>
</evidence>
<protein>
    <submittedName>
        <fullName evidence="1">Uncharacterized protein</fullName>
    </submittedName>
</protein>
<reference evidence="1" key="1">
    <citation type="journal article" date="2022" name="bioRxiv">
        <title>Sequencing and chromosome-scale assembly of the giantPleurodeles waltlgenome.</title>
        <authorList>
            <person name="Brown T."/>
            <person name="Elewa A."/>
            <person name="Iarovenko S."/>
            <person name="Subramanian E."/>
            <person name="Araus A.J."/>
            <person name="Petzold A."/>
            <person name="Susuki M."/>
            <person name="Suzuki K.-i.T."/>
            <person name="Hayashi T."/>
            <person name="Toyoda A."/>
            <person name="Oliveira C."/>
            <person name="Osipova E."/>
            <person name="Leigh N.D."/>
            <person name="Simon A."/>
            <person name="Yun M.H."/>
        </authorList>
    </citation>
    <scope>NUCLEOTIDE SEQUENCE</scope>
    <source>
        <strain evidence="1">20211129_DDA</strain>
        <tissue evidence="1">Liver</tissue>
    </source>
</reference>
<sequence length="81" mass="8992">MLSHDADLKTALRTHPVIKVNVSREPPRVAAAQRGLYSWHVPLDCRREKSARLVLTVIHGVITQSGYLRGAPVIVTKQQAL</sequence>
<accession>A0AAV7TT01</accession>
<comment type="caution">
    <text evidence="1">The sequence shown here is derived from an EMBL/GenBank/DDBJ whole genome shotgun (WGS) entry which is preliminary data.</text>
</comment>
<dbReference type="EMBL" id="JANPWB010000006">
    <property type="protein sequence ID" value="KAJ1178853.1"/>
    <property type="molecule type" value="Genomic_DNA"/>
</dbReference>
<dbReference type="AlphaFoldDB" id="A0AAV7TT01"/>
<keyword evidence="2" id="KW-1185">Reference proteome</keyword>
<evidence type="ECO:0000313" key="1">
    <source>
        <dbReference type="EMBL" id="KAJ1178853.1"/>
    </source>
</evidence>
<dbReference type="Proteomes" id="UP001066276">
    <property type="component" value="Chromosome 3_2"/>
</dbReference>
<name>A0AAV7TT01_PLEWA</name>
<proteinExistence type="predicted"/>
<gene>
    <name evidence="1" type="ORF">NDU88_004095</name>
</gene>
<organism evidence="1 2">
    <name type="scientific">Pleurodeles waltl</name>
    <name type="common">Iberian ribbed newt</name>
    <dbReference type="NCBI Taxonomy" id="8319"/>
    <lineage>
        <taxon>Eukaryota</taxon>
        <taxon>Metazoa</taxon>
        <taxon>Chordata</taxon>
        <taxon>Craniata</taxon>
        <taxon>Vertebrata</taxon>
        <taxon>Euteleostomi</taxon>
        <taxon>Amphibia</taxon>
        <taxon>Batrachia</taxon>
        <taxon>Caudata</taxon>
        <taxon>Salamandroidea</taxon>
        <taxon>Salamandridae</taxon>
        <taxon>Pleurodelinae</taxon>
        <taxon>Pleurodeles</taxon>
    </lineage>
</organism>